<feature type="domain" description="Endonuclease/exonuclease/phosphatase" evidence="2">
    <location>
        <begin position="187"/>
        <end position="231"/>
    </location>
</feature>
<evidence type="ECO:0000313" key="4">
    <source>
        <dbReference type="Proteomes" id="UP000887013"/>
    </source>
</evidence>
<evidence type="ECO:0000259" key="2">
    <source>
        <dbReference type="Pfam" id="PF14529"/>
    </source>
</evidence>
<dbReference type="AlphaFoldDB" id="A0A8X6NA90"/>
<dbReference type="EMBL" id="BMAW01102341">
    <property type="protein sequence ID" value="GFT03828.1"/>
    <property type="molecule type" value="Genomic_DNA"/>
</dbReference>
<name>A0A8X6NA90_NEPPI</name>
<dbReference type="GO" id="GO:0003824">
    <property type="term" value="F:catalytic activity"/>
    <property type="evidence" value="ECO:0007669"/>
    <property type="project" value="InterPro"/>
</dbReference>
<organism evidence="3 4">
    <name type="scientific">Nephila pilipes</name>
    <name type="common">Giant wood spider</name>
    <name type="synonym">Nephila maculata</name>
    <dbReference type="NCBI Taxonomy" id="299642"/>
    <lineage>
        <taxon>Eukaryota</taxon>
        <taxon>Metazoa</taxon>
        <taxon>Ecdysozoa</taxon>
        <taxon>Arthropoda</taxon>
        <taxon>Chelicerata</taxon>
        <taxon>Arachnida</taxon>
        <taxon>Araneae</taxon>
        <taxon>Araneomorphae</taxon>
        <taxon>Entelegynae</taxon>
        <taxon>Araneoidea</taxon>
        <taxon>Nephilidae</taxon>
        <taxon>Nephila</taxon>
    </lineage>
</organism>
<dbReference type="InterPro" id="IPR005135">
    <property type="entry name" value="Endo/exonuclease/phosphatase"/>
</dbReference>
<comment type="caution">
    <text evidence="3">The sequence shown here is derived from an EMBL/GenBank/DDBJ whole genome shotgun (WGS) entry which is preliminary data.</text>
</comment>
<keyword evidence="4" id="KW-1185">Reference proteome</keyword>
<dbReference type="SUPFAM" id="SSF56219">
    <property type="entry name" value="DNase I-like"/>
    <property type="match status" value="1"/>
</dbReference>
<sequence length="235" mass="26919">MSWFSLLIRTIFSPSQVLLIASSWREGVPGQNGRSALGVRSWEGHPRREGHSLFVQLKSADIGAKTDFYHLVPDPWINRSCTFPPSYELIDSQFRCCIVRRADKSEARSRFRKRASFAKPDRPSRGGGLAFFIRDVKYQSIDFSLDQSSDLEIEGFKIFWRGKPLHILNAYLLPYQSHLPINFSNFMDKNTIILGDLNAKHIIWGSSCNNDRGEDILQMTDDKEFMILNDGSPSR</sequence>
<dbReference type="InterPro" id="IPR036691">
    <property type="entry name" value="Endo/exonu/phosph_ase_sf"/>
</dbReference>
<feature type="chain" id="PRO_5036472592" description="Endonuclease/exonuclease/phosphatase domain-containing protein" evidence="1">
    <location>
        <begin position="18"/>
        <end position="235"/>
    </location>
</feature>
<feature type="signal peptide" evidence="1">
    <location>
        <begin position="1"/>
        <end position="17"/>
    </location>
</feature>
<dbReference type="OrthoDB" id="6430237at2759"/>
<evidence type="ECO:0000313" key="3">
    <source>
        <dbReference type="EMBL" id="GFT03828.1"/>
    </source>
</evidence>
<accession>A0A8X6NA90</accession>
<proteinExistence type="predicted"/>
<evidence type="ECO:0000256" key="1">
    <source>
        <dbReference type="SAM" id="SignalP"/>
    </source>
</evidence>
<dbReference type="Gene3D" id="3.60.10.10">
    <property type="entry name" value="Endonuclease/exonuclease/phosphatase"/>
    <property type="match status" value="1"/>
</dbReference>
<dbReference type="Pfam" id="PF14529">
    <property type="entry name" value="Exo_endo_phos_2"/>
    <property type="match status" value="1"/>
</dbReference>
<gene>
    <name evidence="3" type="primary">AVEN_4813_1</name>
    <name evidence="3" type="ORF">NPIL_449581</name>
</gene>
<dbReference type="Proteomes" id="UP000887013">
    <property type="component" value="Unassembled WGS sequence"/>
</dbReference>
<protein>
    <recommendedName>
        <fullName evidence="2">Endonuclease/exonuclease/phosphatase domain-containing protein</fullName>
    </recommendedName>
</protein>
<keyword evidence="1" id="KW-0732">Signal</keyword>
<reference evidence="3" key="1">
    <citation type="submission" date="2020-08" db="EMBL/GenBank/DDBJ databases">
        <title>Multicomponent nature underlies the extraordinary mechanical properties of spider dragline silk.</title>
        <authorList>
            <person name="Kono N."/>
            <person name="Nakamura H."/>
            <person name="Mori M."/>
            <person name="Yoshida Y."/>
            <person name="Ohtoshi R."/>
            <person name="Malay A.D."/>
            <person name="Moran D.A.P."/>
            <person name="Tomita M."/>
            <person name="Numata K."/>
            <person name="Arakawa K."/>
        </authorList>
    </citation>
    <scope>NUCLEOTIDE SEQUENCE</scope>
</reference>